<name>A0A0G1L4E5_9BACT</name>
<keyword evidence="3 6" id="KW-0812">Transmembrane</keyword>
<feature type="transmembrane region" description="Helical" evidence="6">
    <location>
        <begin position="214"/>
        <end position="236"/>
    </location>
</feature>
<comment type="subcellular location">
    <subcellularLocation>
        <location evidence="1">Cell membrane</location>
        <topology evidence="1">Multi-pass membrane protein</topology>
    </subcellularLocation>
</comment>
<keyword evidence="5 6" id="KW-0472">Membrane</keyword>
<feature type="transmembrane region" description="Helical" evidence="6">
    <location>
        <begin position="74"/>
        <end position="90"/>
    </location>
</feature>
<evidence type="ECO:0000256" key="2">
    <source>
        <dbReference type="ARBA" id="ARBA00022475"/>
    </source>
</evidence>
<dbReference type="GO" id="GO:0005886">
    <property type="term" value="C:plasma membrane"/>
    <property type="evidence" value="ECO:0007669"/>
    <property type="project" value="UniProtKB-SubCell"/>
</dbReference>
<feature type="transmembrane region" description="Helical" evidence="6">
    <location>
        <begin position="6"/>
        <end position="27"/>
    </location>
</feature>
<evidence type="ECO:0000256" key="5">
    <source>
        <dbReference type="ARBA" id="ARBA00023136"/>
    </source>
</evidence>
<evidence type="ECO:0000313" key="8">
    <source>
        <dbReference type="Proteomes" id="UP000033966"/>
    </source>
</evidence>
<feature type="transmembrane region" description="Helical" evidence="6">
    <location>
        <begin position="325"/>
        <end position="343"/>
    </location>
</feature>
<dbReference type="PANTHER" id="PTHR30250:SF11">
    <property type="entry name" value="O-ANTIGEN TRANSPORTER-RELATED"/>
    <property type="match status" value="1"/>
</dbReference>
<feature type="transmembrane region" description="Helical" evidence="6">
    <location>
        <begin position="293"/>
        <end position="318"/>
    </location>
</feature>
<dbReference type="AlphaFoldDB" id="A0A0G1L4E5"/>
<keyword evidence="4 6" id="KW-1133">Transmembrane helix</keyword>
<feature type="transmembrane region" description="Helical" evidence="6">
    <location>
        <begin position="257"/>
        <end position="281"/>
    </location>
</feature>
<evidence type="ECO:0000256" key="6">
    <source>
        <dbReference type="SAM" id="Phobius"/>
    </source>
</evidence>
<feature type="transmembrane region" description="Helical" evidence="6">
    <location>
        <begin position="349"/>
        <end position="370"/>
    </location>
</feature>
<dbReference type="PANTHER" id="PTHR30250">
    <property type="entry name" value="PST FAMILY PREDICTED COLANIC ACID TRANSPORTER"/>
    <property type="match status" value="1"/>
</dbReference>
<comment type="caution">
    <text evidence="7">The sequence shown here is derived from an EMBL/GenBank/DDBJ whole genome shotgun (WGS) entry which is preliminary data.</text>
</comment>
<dbReference type="CDD" id="cd13128">
    <property type="entry name" value="MATE_Wzx_like"/>
    <property type="match status" value="1"/>
</dbReference>
<proteinExistence type="predicted"/>
<feature type="transmembrane region" description="Helical" evidence="6">
    <location>
        <begin position="111"/>
        <end position="131"/>
    </location>
</feature>
<feature type="transmembrane region" description="Helical" evidence="6">
    <location>
        <begin position="382"/>
        <end position="400"/>
    </location>
</feature>
<dbReference type="Pfam" id="PF01943">
    <property type="entry name" value="Polysacc_synt"/>
    <property type="match status" value="1"/>
</dbReference>
<sequence>MGSEGYGVFSYALGLAGFFTAFADIGVSSIVTREAARQPEKRSEYFSTAFLIKLVLLTLTVGAIVFIAPHFSNVVGAAVLIPIVAFLTFLDGIRDFSLSYFRAQEKMEWEAVVTLILNISIAIFGFIVLRISPTPKALTYAYVFSAGMGAFSAVFLLRKEFAKLISNFRKTLLKPILISALPIAVSGFFGMFMLNTDYVILGWMRGAAEIGFYAAAQKIVQVFYVLPGLVATGIFPSTSRLIGEKKHGNVKSINEQAIVLMLLIAMPLAVGGIILAGPIIALLYGAEYMPATLAFQLLVATTPFVFIGTILGNLLFAYDQQKKTAIYVGVAAVANVLLDLLLIPRFGIYGSSAGTLAVQFIYLFFMYRLISSINRLTIVSKLKKVILATITMGTVSFFLNLAGLHVLLNIAASILIYFAFLLVLKEITLNELKKIVQRFK</sequence>
<organism evidence="7 8">
    <name type="scientific">Candidatus Jorgensenbacteria bacterium GW2011_GWA2_45_13</name>
    <dbReference type="NCBI Taxonomy" id="1618662"/>
    <lineage>
        <taxon>Bacteria</taxon>
        <taxon>Candidatus Joergenseniibacteriota</taxon>
    </lineage>
</organism>
<feature type="transmembrane region" description="Helical" evidence="6">
    <location>
        <begin position="137"/>
        <end position="156"/>
    </location>
</feature>
<dbReference type="InterPro" id="IPR002797">
    <property type="entry name" value="Polysacc_synth"/>
</dbReference>
<dbReference type="PATRIC" id="fig|1618662.3.peg.490"/>
<keyword evidence="2" id="KW-1003">Cell membrane</keyword>
<feature type="transmembrane region" description="Helical" evidence="6">
    <location>
        <begin position="176"/>
        <end position="194"/>
    </location>
</feature>
<feature type="transmembrane region" description="Helical" evidence="6">
    <location>
        <begin position="48"/>
        <end position="68"/>
    </location>
</feature>
<dbReference type="EMBL" id="LCKF01000024">
    <property type="protein sequence ID" value="KKT90856.1"/>
    <property type="molecule type" value="Genomic_DNA"/>
</dbReference>
<feature type="transmembrane region" description="Helical" evidence="6">
    <location>
        <begin position="406"/>
        <end position="424"/>
    </location>
</feature>
<accession>A0A0G1L4E5</accession>
<gene>
    <name evidence="7" type="ORF">UW92_C0024G0011</name>
</gene>
<dbReference type="Proteomes" id="UP000033966">
    <property type="component" value="Unassembled WGS sequence"/>
</dbReference>
<evidence type="ECO:0000256" key="1">
    <source>
        <dbReference type="ARBA" id="ARBA00004651"/>
    </source>
</evidence>
<protein>
    <submittedName>
        <fullName evidence="7">Polysaccharide biosynthesis protein</fullName>
    </submittedName>
</protein>
<evidence type="ECO:0000313" key="7">
    <source>
        <dbReference type="EMBL" id="KKT90856.1"/>
    </source>
</evidence>
<evidence type="ECO:0000256" key="4">
    <source>
        <dbReference type="ARBA" id="ARBA00022989"/>
    </source>
</evidence>
<reference evidence="7 8" key="1">
    <citation type="journal article" date="2015" name="Nature">
        <title>rRNA introns, odd ribosomes, and small enigmatic genomes across a large radiation of phyla.</title>
        <authorList>
            <person name="Brown C.T."/>
            <person name="Hug L.A."/>
            <person name="Thomas B.C."/>
            <person name="Sharon I."/>
            <person name="Castelle C.J."/>
            <person name="Singh A."/>
            <person name="Wilkins M.J."/>
            <person name="Williams K.H."/>
            <person name="Banfield J.F."/>
        </authorList>
    </citation>
    <scope>NUCLEOTIDE SEQUENCE [LARGE SCALE GENOMIC DNA]</scope>
</reference>
<evidence type="ECO:0000256" key="3">
    <source>
        <dbReference type="ARBA" id="ARBA00022692"/>
    </source>
</evidence>
<dbReference type="InterPro" id="IPR050833">
    <property type="entry name" value="Poly_Biosynth_Transport"/>
</dbReference>